<dbReference type="Pfam" id="PF07687">
    <property type="entry name" value="M20_dimer"/>
    <property type="match status" value="1"/>
</dbReference>
<dbReference type="InterPro" id="IPR002933">
    <property type="entry name" value="Peptidase_M20"/>
</dbReference>
<comment type="caution">
    <text evidence="3">The sequence shown here is derived from an EMBL/GenBank/DDBJ whole genome shotgun (WGS) entry which is preliminary data.</text>
</comment>
<name>A0ABX1DWP3_9PROT</name>
<dbReference type="SUPFAM" id="SSF53187">
    <property type="entry name" value="Zn-dependent exopeptidases"/>
    <property type="match status" value="1"/>
</dbReference>
<dbReference type="EMBL" id="JAAVNE010000001">
    <property type="protein sequence ID" value="NKC29304.1"/>
    <property type="molecule type" value="Genomic_DNA"/>
</dbReference>
<protein>
    <submittedName>
        <fullName evidence="3">Amidohydrolase</fullName>
    </submittedName>
</protein>
<evidence type="ECO:0000256" key="1">
    <source>
        <dbReference type="ARBA" id="ARBA00022801"/>
    </source>
</evidence>
<dbReference type="InterPro" id="IPR036264">
    <property type="entry name" value="Bact_exopeptidase_dim_dom"/>
</dbReference>
<keyword evidence="4" id="KW-1185">Reference proteome</keyword>
<dbReference type="SUPFAM" id="SSF55031">
    <property type="entry name" value="Bacterial exopeptidase dimerisation domain"/>
    <property type="match status" value="1"/>
</dbReference>
<evidence type="ECO:0000259" key="2">
    <source>
        <dbReference type="Pfam" id="PF07687"/>
    </source>
</evidence>
<proteinExistence type="predicted"/>
<organism evidence="3 4">
    <name type="scientific">Falsiroseomonas selenitidurans</name>
    <dbReference type="NCBI Taxonomy" id="2716335"/>
    <lineage>
        <taxon>Bacteria</taxon>
        <taxon>Pseudomonadati</taxon>
        <taxon>Pseudomonadota</taxon>
        <taxon>Alphaproteobacteria</taxon>
        <taxon>Acetobacterales</taxon>
        <taxon>Roseomonadaceae</taxon>
        <taxon>Falsiroseomonas</taxon>
    </lineage>
</organism>
<dbReference type="Proteomes" id="UP000787635">
    <property type="component" value="Unassembled WGS sequence"/>
</dbReference>
<feature type="domain" description="Peptidase M20 dimerisation" evidence="2">
    <location>
        <begin position="181"/>
        <end position="274"/>
    </location>
</feature>
<keyword evidence="1" id="KW-0378">Hydrolase</keyword>
<dbReference type="RefSeq" id="WP_168026932.1">
    <property type="nucleotide sequence ID" value="NZ_JAAVNE010000001.1"/>
</dbReference>
<dbReference type="PANTHER" id="PTHR11014:SF63">
    <property type="entry name" value="METALLOPEPTIDASE, PUTATIVE (AFU_ORTHOLOGUE AFUA_6G09600)-RELATED"/>
    <property type="match status" value="1"/>
</dbReference>
<reference evidence="3 4" key="1">
    <citation type="submission" date="2020-03" db="EMBL/GenBank/DDBJ databases">
        <title>Roseomonas selenitidurans sp. nov. isolated from urban soil.</title>
        <authorList>
            <person name="Liu H."/>
        </authorList>
    </citation>
    <scope>NUCLEOTIDE SEQUENCE [LARGE SCALE GENOMIC DNA]</scope>
    <source>
        <strain evidence="3 4">BU-1</strain>
    </source>
</reference>
<dbReference type="Pfam" id="PF01546">
    <property type="entry name" value="Peptidase_M20"/>
    <property type="match status" value="1"/>
</dbReference>
<dbReference type="Gene3D" id="3.40.630.10">
    <property type="entry name" value="Zn peptidases"/>
    <property type="match status" value="1"/>
</dbReference>
<dbReference type="NCBIfam" id="TIGR01891">
    <property type="entry name" value="amidohydrolases"/>
    <property type="match status" value="1"/>
</dbReference>
<sequence length="383" mass="40165">MDTAFAETLAAWRRHLHANPGLTLHEQATAAFVAEKLRGMGVTEITEGFGGHGVVATLRRGGGNRSVGLRGDMDALPIQEVNQDLPWRSTVPGVMHACGHDGHTTALLGAAQLLLQDRAWTGTVHLVFQPAEEGGGGARSMVAEGLFSRFPMDRIFGWHNWPGLPVGTIAVHDKAVMAAGARFDITFDGHAAHAALPHLSRDPMLAAGHCIVALQSIVARNLDPVAGGVVSVTIVQGGEAQNQIPARVVLKGTARWLEGSAGEAIQEGLVRVAEGIAATCGVMATIGWRQGVEVTANHPAERDLAAAAAAAVAPLRRDLPPAMTGEDFSWFLKEAPGAFVWIGNGPAEGGRELHNPHYDFNDDVLPVASGFLAEVAKRALAGG</sequence>
<dbReference type="PIRSF" id="PIRSF005962">
    <property type="entry name" value="Pept_M20D_amidohydro"/>
    <property type="match status" value="1"/>
</dbReference>
<evidence type="ECO:0000313" key="4">
    <source>
        <dbReference type="Proteomes" id="UP000787635"/>
    </source>
</evidence>
<accession>A0ABX1DWP3</accession>
<dbReference type="Gene3D" id="3.30.70.360">
    <property type="match status" value="1"/>
</dbReference>
<dbReference type="PANTHER" id="PTHR11014">
    <property type="entry name" value="PEPTIDASE M20 FAMILY MEMBER"/>
    <property type="match status" value="1"/>
</dbReference>
<evidence type="ECO:0000313" key="3">
    <source>
        <dbReference type="EMBL" id="NKC29304.1"/>
    </source>
</evidence>
<gene>
    <name evidence="3" type="ORF">HEQ75_00405</name>
</gene>
<dbReference type="InterPro" id="IPR017439">
    <property type="entry name" value="Amidohydrolase"/>
</dbReference>
<dbReference type="InterPro" id="IPR011650">
    <property type="entry name" value="Peptidase_M20_dimer"/>
</dbReference>